<evidence type="ECO:0000256" key="3">
    <source>
        <dbReference type="ARBA" id="ARBA00022723"/>
    </source>
</evidence>
<evidence type="ECO:0000256" key="5">
    <source>
        <dbReference type="ARBA" id="ARBA00022842"/>
    </source>
</evidence>
<dbReference type="GO" id="GO:0001664">
    <property type="term" value="F:G protein-coupled receptor binding"/>
    <property type="evidence" value="ECO:0007669"/>
    <property type="project" value="TreeGrafter"/>
</dbReference>
<evidence type="ECO:0000256" key="1">
    <source>
        <dbReference type="ARBA" id="ARBA00006628"/>
    </source>
</evidence>
<dbReference type="GO" id="GO:0003924">
    <property type="term" value="F:GTPase activity"/>
    <property type="evidence" value="ECO:0007669"/>
    <property type="project" value="InterPro"/>
</dbReference>
<feature type="region of interest" description="Disordered" evidence="11">
    <location>
        <begin position="1"/>
        <end position="34"/>
    </location>
</feature>
<keyword evidence="7" id="KW-0564">Palmitate</keyword>
<dbReference type="GO" id="GO:0005737">
    <property type="term" value="C:cytoplasm"/>
    <property type="evidence" value="ECO:0007669"/>
    <property type="project" value="TreeGrafter"/>
</dbReference>
<evidence type="ECO:0000256" key="4">
    <source>
        <dbReference type="ARBA" id="ARBA00022741"/>
    </source>
</evidence>
<evidence type="ECO:0000256" key="2">
    <source>
        <dbReference type="ARBA" id="ARBA00022707"/>
    </source>
</evidence>
<keyword evidence="9" id="KW-0449">Lipoprotein</keyword>
<dbReference type="SUPFAM" id="SSF52540">
    <property type="entry name" value="P-loop containing nucleoside triphosphate hydrolases"/>
    <property type="match status" value="1"/>
</dbReference>
<evidence type="ECO:0000256" key="8">
    <source>
        <dbReference type="ARBA" id="ARBA00023224"/>
    </source>
</evidence>
<gene>
    <name evidence="12" type="ORF">TGEB3V08_LOCUS5311</name>
</gene>
<name>A0A7R9JXR4_TIMGE</name>
<dbReference type="GO" id="GO:0005834">
    <property type="term" value="C:heterotrimeric G-protein complex"/>
    <property type="evidence" value="ECO:0007669"/>
    <property type="project" value="TreeGrafter"/>
</dbReference>
<proteinExistence type="inferred from homology"/>
<dbReference type="PROSITE" id="PS51882">
    <property type="entry name" value="G_ALPHA"/>
    <property type="match status" value="1"/>
</dbReference>
<keyword evidence="2" id="KW-0519">Myristate</keyword>
<evidence type="ECO:0000256" key="9">
    <source>
        <dbReference type="ARBA" id="ARBA00023288"/>
    </source>
</evidence>
<dbReference type="Pfam" id="PF00503">
    <property type="entry name" value="G-alpha"/>
    <property type="match status" value="1"/>
</dbReference>
<keyword evidence="8" id="KW-0807">Transducer</keyword>
<sequence length="332" mass="36322">MTPGHENQTRNKPTTESKMAALSDSSLGKASQTDVTRLSTNGILSLPENKYVSEITVTRATPCGIARVPNPMPAGAMAPAKPFASAHHFLTTAEKYAALKKLVIESPPSFQALSLIPLSLAAHLQCTFTRNYHSNSFKPNGYDLVLAEDEEMNRMIESMKLFDSICNSKWFVETSIILFLNKKDLFEEKIVKSPLTICFPEYTDYLASSLSHANCRAAVNMLSLVRSLAQSGHSLSAPMPKPEFVSSTKQRLDTLTTSLSLWRSSAQTRICVKSTKQGRDGPKPSLTPASGVARQTIQVMCGGIAYHAGSANKLLPFNLDGVYQQMRESEVD</sequence>
<keyword evidence="3" id="KW-0479">Metal-binding</keyword>
<dbReference type="SMART" id="SM00275">
    <property type="entry name" value="G_alpha"/>
    <property type="match status" value="1"/>
</dbReference>
<evidence type="ECO:0000256" key="10">
    <source>
        <dbReference type="PIRSR" id="PIRSR601019-1"/>
    </source>
</evidence>
<dbReference type="PANTHER" id="PTHR10218">
    <property type="entry name" value="GTP-BINDING PROTEIN ALPHA SUBUNIT"/>
    <property type="match status" value="1"/>
</dbReference>
<comment type="similarity">
    <text evidence="1">Belongs to the G-alpha family. G(i/o/t/z) subfamily.</text>
</comment>
<dbReference type="GO" id="GO:0031683">
    <property type="term" value="F:G-protein beta/gamma-subunit complex binding"/>
    <property type="evidence" value="ECO:0007669"/>
    <property type="project" value="InterPro"/>
</dbReference>
<evidence type="ECO:0000256" key="7">
    <source>
        <dbReference type="ARBA" id="ARBA00023139"/>
    </source>
</evidence>
<dbReference type="InterPro" id="IPR027417">
    <property type="entry name" value="P-loop_NTPase"/>
</dbReference>
<protein>
    <submittedName>
        <fullName evidence="12">Uncharacterized protein</fullName>
    </submittedName>
</protein>
<feature type="binding site" evidence="10">
    <location>
        <begin position="181"/>
        <end position="184"/>
    </location>
    <ligand>
        <name>GTP</name>
        <dbReference type="ChEBI" id="CHEBI:37565"/>
    </ligand>
</feature>
<keyword evidence="4 10" id="KW-0547">Nucleotide-binding</keyword>
<dbReference type="InterPro" id="IPR001019">
    <property type="entry name" value="Gprotein_alpha_su"/>
</dbReference>
<dbReference type="AlphaFoldDB" id="A0A7R9JXR4"/>
<organism evidence="12">
    <name type="scientific">Timema genevievae</name>
    <name type="common">Walking stick</name>
    <dbReference type="NCBI Taxonomy" id="629358"/>
    <lineage>
        <taxon>Eukaryota</taxon>
        <taxon>Metazoa</taxon>
        <taxon>Ecdysozoa</taxon>
        <taxon>Arthropoda</taxon>
        <taxon>Hexapoda</taxon>
        <taxon>Insecta</taxon>
        <taxon>Pterygota</taxon>
        <taxon>Neoptera</taxon>
        <taxon>Polyneoptera</taxon>
        <taxon>Phasmatodea</taxon>
        <taxon>Timematodea</taxon>
        <taxon>Timematoidea</taxon>
        <taxon>Timematidae</taxon>
        <taxon>Timema</taxon>
    </lineage>
</organism>
<accession>A0A7R9JXR4</accession>
<evidence type="ECO:0000256" key="6">
    <source>
        <dbReference type="ARBA" id="ARBA00023134"/>
    </source>
</evidence>
<reference evidence="12" key="1">
    <citation type="submission" date="2020-11" db="EMBL/GenBank/DDBJ databases">
        <authorList>
            <person name="Tran Van P."/>
        </authorList>
    </citation>
    <scope>NUCLEOTIDE SEQUENCE</scope>
</reference>
<dbReference type="GO" id="GO:0005525">
    <property type="term" value="F:GTP binding"/>
    <property type="evidence" value="ECO:0007669"/>
    <property type="project" value="UniProtKB-KW"/>
</dbReference>
<dbReference type="Gene3D" id="3.40.50.300">
    <property type="entry name" value="P-loop containing nucleotide triphosphate hydrolases"/>
    <property type="match status" value="1"/>
</dbReference>
<keyword evidence="6 10" id="KW-0342">GTP-binding</keyword>
<evidence type="ECO:0000256" key="11">
    <source>
        <dbReference type="SAM" id="MobiDB-lite"/>
    </source>
</evidence>
<evidence type="ECO:0000313" key="12">
    <source>
        <dbReference type="EMBL" id="CAD7593434.1"/>
    </source>
</evidence>
<dbReference type="EMBL" id="OE840948">
    <property type="protein sequence ID" value="CAD7593434.1"/>
    <property type="molecule type" value="Genomic_DNA"/>
</dbReference>
<dbReference type="GO" id="GO:0046872">
    <property type="term" value="F:metal ion binding"/>
    <property type="evidence" value="ECO:0007669"/>
    <property type="project" value="UniProtKB-KW"/>
</dbReference>
<dbReference type="PANTHER" id="PTHR10218:SF227">
    <property type="entry name" value="G PROTEIN ALPHA I SUBUNIT"/>
    <property type="match status" value="1"/>
</dbReference>
<keyword evidence="5" id="KW-0460">Magnesium</keyword>
<feature type="compositionally biased region" description="Polar residues" evidence="11">
    <location>
        <begin position="16"/>
        <end position="34"/>
    </location>
</feature>
<dbReference type="GO" id="GO:0007188">
    <property type="term" value="P:adenylate cyclase-modulating G protein-coupled receptor signaling pathway"/>
    <property type="evidence" value="ECO:0007669"/>
    <property type="project" value="TreeGrafter"/>
</dbReference>
<dbReference type="FunFam" id="3.40.50.300:FF:003800">
    <property type="entry name" value="Guanine nucleotide-binding protein G(k) subunit alpha"/>
    <property type="match status" value="1"/>
</dbReference>